<protein>
    <submittedName>
        <fullName evidence="2">Uncharacterized protein</fullName>
    </submittedName>
</protein>
<reference evidence="2 3" key="1">
    <citation type="submission" date="2018-03" db="EMBL/GenBank/DDBJ databases">
        <title>Draft Genome Sequences of the Obligatory Marine Myxobacteria Enhygromyxa salina SWB005.</title>
        <authorList>
            <person name="Poehlein A."/>
            <person name="Moghaddam J.A."/>
            <person name="Harms H."/>
            <person name="Alanjari M."/>
            <person name="Koenig G.M."/>
            <person name="Daniel R."/>
            <person name="Schaeberle T.F."/>
        </authorList>
    </citation>
    <scope>NUCLEOTIDE SEQUENCE [LARGE SCALE GENOMIC DNA]</scope>
    <source>
        <strain evidence="2 3">SWB005</strain>
    </source>
</reference>
<keyword evidence="1" id="KW-0472">Membrane</keyword>
<evidence type="ECO:0000256" key="1">
    <source>
        <dbReference type="SAM" id="Phobius"/>
    </source>
</evidence>
<proteinExistence type="predicted"/>
<sequence length="79" mass="8507">MILLVGAWNTYELLSQGRLTWAILFGAALPLLALADYWRDRNDADRVLASLMMALVGLGIVAAELGETRPADDGCATTN</sequence>
<organism evidence="2 3">
    <name type="scientific">Enhygromyxa salina</name>
    <dbReference type="NCBI Taxonomy" id="215803"/>
    <lineage>
        <taxon>Bacteria</taxon>
        <taxon>Pseudomonadati</taxon>
        <taxon>Myxococcota</taxon>
        <taxon>Polyangia</taxon>
        <taxon>Nannocystales</taxon>
        <taxon>Nannocystaceae</taxon>
        <taxon>Enhygromyxa</taxon>
    </lineage>
</organism>
<evidence type="ECO:0000313" key="2">
    <source>
        <dbReference type="EMBL" id="PRP91661.1"/>
    </source>
</evidence>
<feature type="transmembrane region" description="Helical" evidence="1">
    <location>
        <begin position="20"/>
        <end position="38"/>
    </location>
</feature>
<feature type="transmembrane region" description="Helical" evidence="1">
    <location>
        <begin position="47"/>
        <end position="63"/>
    </location>
</feature>
<gene>
    <name evidence="2" type="ORF">ENSA5_53700</name>
</gene>
<keyword evidence="3" id="KW-1185">Reference proteome</keyword>
<dbReference type="Proteomes" id="UP000237968">
    <property type="component" value="Unassembled WGS sequence"/>
</dbReference>
<accession>A0A2S9XG50</accession>
<dbReference type="AlphaFoldDB" id="A0A2S9XG50"/>
<dbReference type="EMBL" id="PVNK01000233">
    <property type="protein sequence ID" value="PRP91661.1"/>
    <property type="molecule type" value="Genomic_DNA"/>
</dbReference>
<name>A0A2S9XG50_9BACT</name>
<comment type="caution">
    <text evidence="2">The sequence shown here is derived from an EMBL/GenBank/DDBJ whole genome shotgun (WGS) entry which is preliminary data.</text>
</comment>
<keyword evidence="1" id="KW-1133">Transmembrane helix</keyword>
<keyword evidence="1" id="KW-0812">Transmembrane</keyword>
<evidence type="ECO:0000313" key="3">
    <source>
        <dbReference type="Proteomes" id="UP000237968"/>
    </source>
</evidence>